<dbReference type="GO" id="GO:0004424">
    <property type="term" value="F:imidazoleglycerol-phosphate dehydratase activity"/>
    <property type="evidence" value="ECO:0007669"/>
    <property type="project" value="UniProtKB-UniRule"/>
</dbReference>
<evidence type="ECO:0000256" key="6">
    <source>
        <dbReference type="HAMAP-Rule" id="MF_00076"/>
    </source>
</evidence>
<dbReference type="UniPathway" id="UPA00031">
    <property type="reaction ID" value="UER00011"/>
</dbReference>
<dbReference type="EMBL" id="LN907858">
    <property type="protein sequence ID" value="CUU40862.1"/>
    <property type="molecule type" value="Genomic_DNA"/>
</dbReference>
<dbReference type="PATRIC" id="fig|76936.10.peg.1927"/>
<reference evidence="9" key="1">
    <citation type="submission" date="2015-11" db="EMBL/GenBank/DDBJ databases">
        <authorList>
            <person name="Anvar S.Y."/>
        </authorList>
    </citation>
    <scope>NUCLEOTIDE SEQUENCE [LARGE SCALE GENOMIC DNA]</scope>
</reference>
<dbReference type="InterPro" id="IPR000807">
    <property type="entry name" value="ImidazoleglycerolP_deHydtase"/>
</dbReference>
<evidence type="ECO:0000256" key="5">
    <source>
        <dbReference type="ARBA" id="ARBA00023239"/>
    </source>
</evidence>
<gene>
    <name evidence="6" type="primary">hisB</name>
    <name evidence="8" type="ORF">BN2458_PEG1979</name>
</gene>
<dbReference type="Gene3D" id="3.30.230.40">
    <property type="entry name" value="Imidazole glycerol phosphate dehydratase, domain 1"/>
    <property type="match status" value="2"/>
</dbReference>
<dbReference type="EC" id="4.2.1.19" evidence="6 7"/>
<dbReference type="FunFam" id="3.30.230.40:FF:000001">
    <property type="entry name" value="Imidazoleglycerol-phosphate dehydratase HisB"/>
    <property type="match status" value="1"/>
</dbReference>
<name>A0A0S4Q061_9HELI</name>
<evidence type="ECO:0000313" key="9">
    <source>
        <dbReference type="Proteomes" id="UP000064525"/>
    </source>
</evidence>
<comment type="subcellular location">
    <subcellularLocation>
        <location evidence="6 7">Cytoplasm</location>
    </subcellularLocation>
</comment>
<evidence type="ECO:0000256" key="2">
    <source>
        <dbReference type="ARBA" id="ARBA00016664"/>
    </source>
</evidence>
<dbReference type="AlphaFoldDB" id="A0A0S4Q061"/>
<dbReference type="GO" id="GO:0005737">
    <property type="term" value="C:cytoplasm"/>
    <property type="evidence" value="ECO:0007669"/>
    <property type="project" value="UniProtKB-SubCell"/>
</dbReference>
<evidence type="ECO:0000256" key="1">
    <source>
        <dbReference type="ARBA" id="ARBA00005047"/>
    </source>
</evidence>
<dbReference type="NCBIfam" id="NF002114">
    <property type="entry name" value="PRK00951.2-4"/>
    <property type="match status" value="1"/>
</dbReference>
<dbReference type="GO" id="GO:0000105">
    <property type="term" value="P:L-histidine biosynthetic process"/>
    <property type="evidence" value="ECO:0007669"/>
    <property type="project" value="UniProtKB-UniRule"/>
</dbReference>
<accession>A0A0S4Q061</accession>
<dbReference type="KEGG" id="hty:BN2458_PEG1979"/>
<dbReference type="InterPro" id="IPR020568">
    <property type="entry name" value="Ribosomal_Su5_D2-typ_SF"/>
</dbReference>
<proteinExistence type="inferred from homology"/>
<keyword evidence="3 6" id="KW-0028">Amino-acid biosynthesis</keyword>
<dbReference type="CDD" id="cd07914">
    <property type="entry name" value="IGPD"/>
    <property type="match status" value="1"/>
</dbReference>
<dbReference type="HAMAP" id="MF_00076">
    <property type="entry name" value="HisB"/>
    <property type="match status" value="1"/>
</dbReference>
<dbReference type="NCBIfam" id="NF002111">
    <property type="entry name" value="PRK00951.2-1"/>
    <property type="match status" value="1"/>
</dbReference>
<keyword evidence="6" id="KW-0963">Cytoplasm</keyword>
<dbReference type="InterPro" id="IPR038494">
    <property type="entry name" value="IGPD_sf"/>
</dbReference>
<dbReference type="SUPFAM" id="SSF54211">
    <property type="entry name" value="Ribosomal protein S5 domain 2-like"/>
    <property type="match status" value="2"/>
</dbReference>
<dbReference type="FunFam" id="3.30.230.40:FF:000003">
    <property type="entry name" value="Imidazoleglycerol-phosphate dehydratase HisB"/>
    <property type="match status" value="1"/>
</dbReference>
<comment type="similarity">
    <text evidence="6 7">Belongs to the imidazoleglycerol-phosphate dehydratase family.</text>
</comment>
<dbReference type="Pfam" id="PF00475">
    <property type="entry name" value="IGPD"/>
    <property type="match status" value="1"/>
</dbReference>
<evidence type="ECO:0000256" key="7">
    <source>
        <dbReference type="RuleBase" id="RU000599"/>
    </source>
</evidence>
<dbReference type="PANTHER" id="PTHR23133">
    <property type="entry name" value="IMIDAZOLEGLYCEROL-PHOSPHATE DEHYDRATASE HIS7"/>
    <property type="match status" value="1"/>
</dbReference>
<dbReference type="Proteomes" id="UP000064525">
    <property type="component" value="Chromosome I"/>
</dbReference>
<protein>
    <recommendedName>
        <fullName evidence="2 6">Imidazoleglycerol-phosphate dehydratase</fullName>
        <shortName evidence="6">IGPD</shortName>
        <ecNumber evidence="6 7">4.2.1.19</ecNumber>
    </recommendedName>
</protein>
<dbReference type="PROSITE" id="PS00955">
    <property type="entry name" value="IGP_DEHYDRATASE_2"/>
    <property type="match status" value="1"/>
</dbReference>
<dbReference type="InterPro" id="IPR020565">
    <property type="entry name" value="ImidazoleglycerP_deHydtase_CS"/>
</dbReference>
<comment type="catalytic activity">
    <reaction evidence="6 7">
        <text>D-erythro-1-(imidazol-4-yl)glycerol 3-phosphate = 3-(imidazol-4-yl)-2-oxopropyl phosphate + H2O</text>
        <dbReference type="Rhea" id="RHEA:11040"/>
        <dbReference type="ChEBI" id="CHEBI:15377"/>
        <dbReference type="ChEBI" id="CHEBI:57766"/>
        <dbReference type="ChEBI" id="CHEBI:58278"/>
        <dbReference type="EC" id="4.2.1.19"/>
    </reaction>
</comment>
<sequence>MAQDSKMTQTIQKSRKTKETDITLSLLVYGSGQAKIHTDIGFFNHMLESLTKHSLMDLDINCKGDIFVDGHHSIEDCGILLGEALRESIYPVAGIERFGNASVVMDESCVECDIDISNRAFLVFETNAYRLPFKGKVGELDVELVEEFFRALCFNAGLSVHIVLKRGKNLHHIIEAMFKAFAVALRRALTLNSRIYIPSTKGVL</sequence>
<dbReference type="PANTHER" id="PTHR23133:SF2">
    <property type="entry name" value="IMIDAZOLEGLYCEROL-PHOSPHATE DEHYDRATASE"/>
    <property type="match status" value="1"/>
</dbReference>
<organism evidence="8 9">
    <name type="scientific">Helicobacter typhlonius</name>
    <dbReference type="NCBI Taxonomy" id="76936"/>
    <lineage>
        <taxon>Bacteria</taxon>
        <taxon>Pseudomonadati</taxon>
        <taxon>Campylobacterota</taxon>
        <taxon>Epsilonproteobacteria</taxon>
        <taxon>Campylobacterales</taxon>
        <taxon>Helicobacteraceae</taxon>
        <taxon>Helicobacter</taxon>
    </lineage>
</organism>
<evidence type="ECO:0000313" key="8">
    <source>
        <dbReference type="EMBL" id="CUU40862.1"/>
    </source>
</evidence>
<dbReference type="PROSITE" id="PS00954">
    <property type="entry name" value="IGP_DEHYDRATASE_1"/>
    <property type="match status" value="1"/>
</dbReference>
<comment type="pathway">
    <text evidence="1 6 7">Amino-acid biosynthesis; L-histidine biosynthesis; L-histidine from 5-phospho-alpha-D-ribose 1-diphosphate: step 6/9.</text>
</comment>
<keyword evidence="5 6" id="KW-0456">Lyase</keyword>
<evidence type="ECO:0000256" key="3">
    <source>
        <dbReference type="ARBA" id="ARBA00022605"/>
    </source>
</evidence>
<evidence type="ECO:0000256" key="4">
    <source>
        <dbReference type="ARBA" id="ARBA00023102"/>
    </source>
</evidence>
<keyword evidence="4 6" id="KW-0368">Histidine biosynthesis</keyword>